<dbReference type="GO" id="GO:0022857">
    <property type="term" value="F:transmembrane transporter activity"/>
    <property type="evidence" value="ECO:0007669"/>
    <property type="project" value="InterPro"/>
</dbReference>
<evidence type="ECO:0000256" key="1">
    <source>
        <dbReference type="SAM" id="MobiDB-lite"/>
    </source>
</evidence>
<name>A0A812YLL5_SYMPI</name>
<dbReference type="InterPro" id="IPR011701">
    <property type="entry name" value="MFS"/>
</dbReference>
<evidence type="ECO:0000313" key="3">
    <source>
        <dbReference type="EMBL" id="CAE7784770.1"/>
    </source>
</evidence>
<comment type="caution">
    <text evidence="3">The sequence shown here is derived from an EMBL/GenBank/DDBJ whole genome shotgun (WGS) entry which is preliminary data.</text>
</comment>
<feature type="transmembrane region" description="Helical" evidence="2">
    <location>
        <begin position="67"/>
        <end position="90"/>
    </location>
</feature>
<protein>
    <submittedName>
        <fullName evidence="3">YbfB protein</fullName>
    </submittedName>
</protein>
<feature type="compositionally biased region" description="Polar residues" evidence="1">
    <location>
        <begin position="461"/>
        <end position="474"/>
    </location>
</feature>
<feature type="region of interest" description="Disordered" evidence="1">
    <location>
        <begin position="453"/>
        <end position="486"/>
    </location>
</feature>
<dbReference type="Pfam" id="PF07690">
    <property type="entry name" value="MFS_1"/>
    <property type="match status" value="1"/>
</dbReference>
<dbReference type="SUPFAM" id="SSF103473">
    <property type="entry name" value="MFS general substrate transporter"/>
    <property type="match status" value="1"/>
</dbReference>
<feature type="transmembrane region" description="Helical" evidence="2">
    <location>
        <begin position="370"/>
        <end position="388"/>
    </location>
</feature>
<dbReference type="Gene3D" id="1.20.1250.20">
    <property type="entry name" value="MFS general substrate transporter like domains"/>
    <property type="match status" value="2"/>
</dbReference>
<gene>
    <name evidence="3" type="primary">ybfB</name>
    <name evidence="3" type="ORF">SPIL2461_LOCUS23380</name>
</gene>
<feature type="transmembrane region" description="Helical" evidence="2">
    <location>
        <begin position="395"/>
        <end position="414"/>
    </location>
</feature>
<evidence type="ECO:0000313" key="4">
    <source>
        <dbReference type="Proteomes" id="UP000649617"/>
    </source>
</evidence>
<feature type="transmembrane region" description="Helical" evidence="2">
    <location>
        <begin position="262"/>
        <end position="279"/>
    </location>
</feature>
<feature type="transmembrane region" description="Helical" evidence="2">
    <location>
        <begin position="332"/>
        <end position="350"/>
    </location>
</feature>
<dbReference type="AlphaFoldDB" id="A0A812YLL5"/>
<keyword evidence="4" id="KW-1185">Reference proteome</keyword>
<keyword evidence="2" id="KW-1133">Transmembrane helix</keyword>
<evidence type="ECO:0000256" key="2">
    <source>
        <dbReference type="SAM" id="Phobius"/>
    </source>
</evidence>
<keyword evidence="2" id="KW-0812">Transmembrane</keyword>
<dbReference type="PANTHER" id="PTHR11360">
    <property type="entry name" value="MONOCARBOXYLATE TRANSPORTER"/>
    <property type="match status" value="1"/>
</dbReference>
<dbReference type="EMBL" id="CAJNIZ010048219">
    <property type="protein sequence ID" value="CAE7784770.1"/>
    <property type="molecule type" value="Genomic_DNA"/>
</dbReference>
<dbReference type="InterPro" id="IPR050327">
    <property type="entry name" value="Proton-linked_MCT"/>
</dbReference>
<feature type="transmembrane region" description="Helical" evidence="2">
    <location>
        <begin position="167"/>
        <end position="186"/>
    </location>
</feature>
<dbReference type="OrthoDB" id="6499973at2759"/>
<sequence length="486" mass="52597">MGIVGEVAGLAAKAKGHFEPNGARQLRCIFYGWVIVGVCIFCKIFKVQGQNNVMSYTVPHLLQDFQLSHAELGGLFSVATILAGFVQPLLGRAIDKYGARVCIPMMQVALCGALLLFAAWTRPTRRWVLYSEVVFVFFFLRTLSLGAAETFPNTCVQQWFQRRRGRAVGVVFTFQWLGNAFAGPIVSSTVASYGWQRAALAGSIANMLLAPISATLLRRSPEACGLQPDGWTAVAADEEMEAVSMKGASEAPSGKDREIRDLWPQFAFTFFYAVMFGGSDFYMVEMTSEAWQEELDVSIFIFGPMALTAAVSTPLVGELMDAWSRTHKRLPIVLLAAAGFVTAIATSWLTCIGSRASAVLYGVVRGSTTGVFQSLLSAGLAFTALGVRREQIGQVLGYNQLATLVGTGVGPFWYGTFRDVFGAFRFGLLLSALPPFMLGIFFAAQALATEQKEAAPDKGDSQSPEKTISPTAQQHMVLGATTAEAR</sequence>
<feature type="transmembrane region" description="Helical" evidence="2">
    <location>
        <begin position="198"/>
        <end position="217"/>
    </location>
</feature>
<feature type="transmembrane region" description="Helical" evidence="2">
    <location>
        <begin position="426"/>
        <end position="448"/>
    </location>
</feature>
<feature type="transmembrane region" description="Helical" evidence="2">
    <location>
        <begin position="28"/>
        <end position="47"/>
    </location>
</feature>
<dbReference type="InterPro" id="IPR036259">
    <property type="entry name" value="MFS_trans_sf"/>
</dbReference>
<feature type="transmembrane region" description="Helical" evidence="2">
    <location>
        <begin position="127"/>
        <end position="146"/>
    </location>
</feature>
<organism evidence="3 4">
    <name type="scientific">Symbiodinium pilosum</name>
    <name type="common">Dinoflagellate</name>
    <dbReference type="NCBI Taxonomy" id="2952"/>
    <lineage>
        <taxon>Eukaryota</taxon>
        <taxon>Sar</taxon>
        <taxon>Alveolata</taxon>
        <taxon>Dinophyceae</taxon>
        <taxon>Suessiales</taxon>
        <taxon>Symbiodiniaceae</taxon>
        <taxon>Symbiodinium</taxon>
    </lineage>
</organism>
<keyword evidence="2" id="KW-0472">Membrane</keyword>
<feature type="transmembrane region" description="Helical" evidence="2">
    <location>
        <begin position="299"/>
        <end position="320"/>
    </location>
</feature>
<accession>A0A812YLL5</accession>
<reference evidence="3" key="1">
    <citation type="submission" date="2021-02" db="EMBL/GenBank/DDBJ databases">
        <authorList>
            <person name="Dougan E. K."/>
            <person name="Rhodes N."/>
            <person name="Thang M."/>
            <person name="Chan C."/>
        </authorList>
    </citation>
    <scope>NUCLEOTIDE SEQUENCE</scope>
</reference>
<feature type="transmembrane region" description="Helical" evidence="2">
    <location>
        <begin position="102"/>
        <end position="121"/>
    </location>
</feature>
<dbReference type="Proteomes" id="UP000649617">
    <property type="component" value="Unassembled WGS sequence"/>
</dbReference>
<proteinExistence type="predicted"/>